<dbReference type="Pfam" id="PF00291">
    <property type="entry name" value="PALP"/>
    <property type="match status" value="1"/>
</dbReference>
<gene>
    <name evidence="3" type="ORF">B2A_14747</name>
</gene>
<dbReference type="PROSITE" id="PS00901">
    <property type="entry name" value="CYS_SYNTHASE"/>
    <property type="match status" value="1"/>
</dbReference>
<comment type="caution">
    <text evidence="3">The sequence shown here is derived from an EMBL/GenBank/DDBJ whole genome shotgun (WGS) entry which is preliminary data.</text>
</comment>
<sequence>MPAPGTLPRAIWPLAGPVPQTHGNAASRIGNTPLFRLCRIGGDLPRGVELWAKAEFFNPGGSVKDRTALGIVQWGQREGRFSPGKTLLDASSGNTGIAYAFLGAIWNFPVEIVIPRNAGPERLQRLEAYGAAITFTDALEGTDGAQRRARELAEAHPDRYFYPDQYNNPANPRAHYET</sequence>
<dbReference type="PANTHER" id="PTHR10314">
    <property type="entry name" value="CYSTATHIONINE BETA-SYNTHASE"/>
    <property type="match status" value="1"/>
</dbReference>
<dbReference type="GO" id="GO:0016829">
    <property type="term" value="F:lyase activity"/>
    <property type="evidence" value="ECO:0007669"/>
    <property type="project" value="UniProtKB-KW"/>
</dbReference>
<dbReference type="EMBL" id="AUZZ01010717">
    <property type="protein sequence ID" value="EQD28812.1"/>
    <property type="molecule type" value="Genomic_DNA"/>
</dbReference>
<dbReference type="InterPro" id="IPR036052">
    <property type="entry name" value="TrpB-like_PALP_sf"/>
</dbReference>
<reference evidence="3" key="2">
    <citation type="journal article" date="2014" name="ISME J.">
        <title>Microbial stratification in low pH oxic and suboxic macroscopic growths along an acid mine drainage.</title>
        <authorList>
            <person name="Mendez-Garcia C."/>
            <person name="Mesa V."/>
            <person name="Sprenger R.R."/>
            <person name="Richter M."/>
            <person name="Diez M.S."/>
            <person name="Solano J."/>
            <person name="Bargiela R."/>
            <person name="Golyshina O.V."/>
            <person name="Manteca A."/>
            <person name="Ramos J.L."/>
            <person name="Gallego J.R."/>
            <person name="Llorente I."/>
            <person name="Martins Dos Santos V.A."/>
            <person name="Jensen O.N."/>
            <person name="Pelaez A.I."/>
            <person name="Sanchez J."/>
            <person name="Ferrer M."/>
        </authorList>
    </citation>
    <scope>NUCLEOTIDE SEQUENCE</scope>
</reference>
<dbReference type="InterPro" id="IPR001216">
    <property type="entry name" value="P-phosphate_BS"/>
</dbReference>
<feature type="non-terminal residue" evidence="3">
    <location>
        <position position="178"/>
    </location>
</feature>
<dbReference type="SUPFAM" id="SSF53686">
    <property type="entry name" value="Tryptophan synthase beta subunit-like PLP-dependent enzymes"/>
    <property type="match status" value="1"/>
</dbReference>
<keyword evidence="3" id="KW-0456">Lyase</keyword>
<dbReference type="InterPro" id="IPR001926">
    <property type="entry name" value="TrpB-like_PALP"/>
</dbReference>
<dbReference type="GO" id="GO:0006535">
    <property type="term" value="P:cysteine biosynthetic process from serine"/>
    <property type="evidence" value="ECO:0007669"/>
    <property type="project" value="InterPro"/>
</dbReference>
<comment type="cofactor">
    <cofactor evidence="1">
        <name>pyridoxal 5'-phosphate</name>
        <dbReference type="ChEBI" id="CHEBI:597326"/>
    </cofactor>
</comment>
<organism evidence="3">
    <name type="scientific">mine drainage metagenome</name>
    <dbReference type="NCBI Taxonomy" id="410659"/>
    <lineage>
        <taxon>unclassified sequences</taxon>
        <taxon>metagenomes</taxon>
        <taxon>ecological metagenomes</taxon>
    </lineage>
</organism>
<feature type="domain" description="Tryptophan synthase beta chain-like PALP" evidence="2">
    <location>
        <begin position="28"/>
        <end position="178"/>
    </location>
</feature>
<evidence type="ECO:0000256" key="1">
    <source>
        <dbReference type="ARBA" id="ARBA00001933"/>
    </source>
</evidence>
<dbReference type="InterPro" id="IPR050214">
    <property type="entry name" value="Cys_Synth/Cystath_Beta-Synth"/>
</dbReference>
<reference evidence="3" key="1">
    <citation type="submission" date="2013-08" db="EMBL/GenBank/DDBJ databases">
        <authorList>
            <person name="Mendez C."/>
            <person name="Richter M."/>
            <person name="Ferrer M."/>
            <person name="Sanchez J."/>
        </authorList>
    </citation>
    <scope>NUCLEOTIDE SEQUENCE</scope>
</reference>
<dbReference type="AlphaFoldDB" id="T0YAG6"/>
<name>T0YAG6_9ZZZZ</name>
<proteinExistence type="predicted"/>
<dbReference type="Gene3D" id="3.40.50.1100">
    <property type="match status" value="2"/>
</dbReference>
<evidence type="ECO:0000259" key="2">
    <source>
        <dbReference type="Pfam" id="PF00291"/>
    </source>
</evidence>
<accession>T0YAG6</accession>
<evidence type="ECO:0000313" key="3">
    <source>
        <dbReference type="EMBL" id="EQD28812.1"/>
    </source>
</evidence>
<protein>
    <submittedName>
        <fullName evidence="3">Cysteine synthase, O-acetylserine (Thiol) lyase B</fullName>
    </submittedName>
</protein>